<protein>
    <submittedName>
        <fullName evidence="1">Uncharacterized protein</fullName>
    </submittedName>
</protein>
<dbReference type="RefSeq" id="WP_133203907.1">
    <property type="nucleotide sequence ID" value="NZ_SMRU01000009.1"/>
</dbReference>
<dbReference type="Proteomes" id="UP000295511">
    <property type="component" value="Unassembled WGS sequence"/>
</dbReference>
<dbReference type="AlphaFoldDB" id="A0A4R5KPJ8"/>
<dbReference type="EMBL" id="SMRU01000009">
    <property type="protein sequence ID" value="TDF96858.1"/>
    <property type="molecule type" value="Genomic_DNA"/>
</dbReference>
<comment type="caution">
    <text evidence="1">The sequence shown here is derived from an EMBL/GenBank/DDBJ whole genome shotgun (WGS) entry which is preliminary data.</text>
</comment>
<reference evidence="1 2" key="1">
    <citation type="submission" date="2019-03" db="EMBL/GenBank/DDBJ databases">
        <title>Whole genome sequence of Arthrobacter sp JH1-1.</title>
        <authorList>
            <person name="Trinh H.N."/>
        </authorList>
    </citation>
    <scope>NUCLEOTIDE SEQUENCE [LARGE SCALE GENOMIC DNA]</scope>
    <source>
        <strain evidence="1 2">JH1-1</strain>
    </source>
</reference>
<name>A0A4R5KPJ8_9MICC</name>
<proteinExistence type="predicted"/>
<dbReference type="OrthoDB" id="4151701at2"/>
<keyword evidence="2" id="KW-1185">Reference proteome</keyword>
<evidence type="ECO:0000313" key="1">
    <source>
        <dbReference type="EMBL" id="TDF96858.1"/>
    </source>
</evidence>
<accession>A0A4R5KPJ8</accession>
<sequence>MSNANIQMTPGGAICVIPGPSELKLLPAVMTDGDGNLIGSVDQANGTAAVLATQIGGPVQIVYSEPLTARSSSGYVDTLKSGPAVSGAQEMFLGVNVSAASGSLVVTLQQQDANGVWQVAASTPAITQTGTVALSIGTGTQNPTMLNGGPYRLVWAISGASPSFTFQMSLQGR</sequence>
<organism evidence="1 2">
    <name type="scientific">Arthrobacter terricola</name>
    <dbReference type="NCBI Taxonomy" id="2547396"/>
    <lineage>
        <taxon>Bacteria</taxon>
        <taxon>Bacillati</taxon>
        <taxon>Actinomycetota</taxon>
        <taxon>Actinomycetes</taxon>
        <taxon>Micrococcales</taxon>
        <taxon>Micrococcaceae</taxon>
        <taxon>Arthrobacter</taxon>
    </lineage>
</organism>
<gene>
    <name evidence="1" type="ORF">E1809_09040</name>
</gene>
<evidence type="ECO:0000313" key="2">
    <source>
        <dbReference type="Proteomes" id="UP000295511"/>
    </source>
</evidence>